<comment type="caution">
    <text evidence="3">The sequence shown here is derived from an EMBL/GenBank/DDBJ whole genome shotgun (WGS) entry which is preliminary data.</text>
</comment>
<proteinExistence type="predicted"/>
<feature type="chain" id="PRO_5041468412" evidence="2">
    <location>
        <begin position="34"/>
        <end position="194"/>
    </location>
</feature>
<accession>A0AA38UFP4</accession>
<evidence type="ECO:0000256" key="2">
    <source>
        <dbReference type="SAM" id="SignalP"/>
    </source>
</evidence>
<organism evidence="3 4">
    <name type="scientific">Lentinula raphanica</name>
    <dbReference type="NCBI Taxonomy" id="153919"/>
    <lineage>
        <taxon>Eukaryota</taxon>
        <taxon>Fungi</taxon>
        <taxon>Dikarya</taxon>
        <taxon>Basidiomycota</taxon>
        <taxon>Agaricomycotina</taxon>
        <taxon>Agaricomycetes</taxon>
        <taxon>Agaricomycetidae</taxon>
        <taxon>Agaricales</taxon>
        <taxon>Marasmiineae</taxon>
        <taxon>Omphalotaceae</taxon>
        <taxon>Lentinula</taxon>
    </lineage>
</organism>
<keyword evidence="4" id="KW-1185">Reference proteome</keyword>
<reference evidence="3" key="1">
    <citation type="submission" date="2022-08" db="EMBL/GenBank/DDBJ databases">
        <authorList>
            <consortium name="DOE Joint Genome Institute"/>
            <person name="Min B."/>
            <person name="Riley R."/>
            <person name="Sierra-Patev S."/>
            <person name="Naranjo-Ortiz M."/>
            <person name="Looney B."/>
            <person name="Konkel Z."/>
            <person name="Slot J.C."/>
            <person name="Sakamoto Y."/>
            <person name="Steenwyk J.L."/>
            <person name="Rokas A."/>
            <person name="Carro J."/>
            <person name="Camarero S."/>
            <person name="Ferreira P."/>
            <person name="Molpeceres G."/>
            <person name="Ruiz-Duenas F.J."/>
            <person name="Serrano A."/>
            <person name="Henrissat B."/>
            <person name="Drula E."/>
            <person name="Hughes K.W."/>
            <person name="Mata J.L."/>
            <person name="Ishikawa N.K."/>
            <person name="Vargas-Isla R."/>
            <person name="Ushijima S."/>
            <person name="Smith C.A."/>
            <person name="Ahrendt S."/>
            <person name="Andreopoulos W."/>
            <person name="He G."/>
            <person name="Labutti K."/>
            <person name="Lipzen A."/>
            <person name="Ng V."/>
            <person name="Sandor L."/>
            <person name="Barry K."/>
            <person name="Martinez A.T."/>
            <person name="Xiao Y."/>
            <person name="Gibbons J.G."/>
            <person name="Terashima K."/>
            <person name="Hibbett D.S."/>
            <person name="Grigoriev I.V."/>
        </authorList>
    </citation>
    <scope>NUCLEOTIDE SEQUENCE</scope>
    <source>
        <strain evidence="3">TFB9207</strain>
    </source>
</reference>
<evidence type="ECO:0000313" key="4">
    <source>
        <dbReference type="Proteomes" id="UP001163846"/>
    </source>
</evidence>
<dbReference type="AlphaFoldDB" id="A0AA38UFP4"/>
<dbReference type="EMBL" id="MU806095">
    <property type="protein sequence ID" value="KAJ3840087.1"/>
    <property type="molecule type" value="Genomic_DNA"/>
</dbReference>
<sequence length="194" mass="21667">MHLFRSSIMWNITHSSKLILVFGLVCTIAATSAMPLYEPVVSNSNTATPLSINTTVSLSSYHLSRRFPEKNVKVTYQPGGTILAEAHRGPFSGYVRIQLDCATSDLGFSPRYEAPVGAPTFRNENGRMIVDYIMTVIAEGDLKGKEYFGRVERNGRGELYERVPSPGLTDRKKIWSSKETPEDTRPTRSHQNPN</sequence>
<evidence type="ECO:0000313" key="3">
    <source>
        <dbReference type="EMBL" id="KAJ3840087.1"/>
    </source>
</evidence>
<evidence type="ECO:0000256" key="1">
    <source>
        <dbReference type="SAM" id="MobiDB-lite"/>
    </source>
</evidence>
<dbReference type="Proteomes" id="UP001163846">
    <property type="component" value="Unassembled WGS sequence"/>
</dbReference>
<feature type="signal peptide" evidence="2">
    <location>
        <begin position="1"/>
        <end position="33"/>
    </location>
</feature>
<feature type="region of interest" description="Disordered" evidence="1">
    <location>
        <begin position="158"/>
        <end position="194"/>
    </location>
</feature>
<name>A0AA38UFP4_9AGAR</name>
<protein>
    <submittedName>
        <fullName evidence="3">Uncharacterized protein</fullName>
    </submittedName>
</protein>
<gene>
    <name evidence="3" type="ORF">F5878DRAFT_659734</name>
</gene>
<keyword evidence="2" id="KW-0732">Signal</keyword>